<reference evidence="2" key="1">
    <citation type="submission" date="2021-02" db="EMBL/GenBank/DDBJ databases">
        <authorList>
            <person name="Nowell W R."/>
        </authorList>
    </citation>
    <scope>NUCLEOTIDE SEQUENCE</scope>
</reference>
<feature type="non-terminal residue" evidence="2">
    <location>
        <position position="1"/>
    </location>
</feature>
<evidence type="ECO:0000313" key="2">
    <source>
        <dbReference type="EMBL" id="CAF4592458.1"/>
    </source>
</evidence>
<dbReference type="Proteomes" id="UP000663866">
    <property type="component" value="Unassembled WGS sequence"/>
</dbReference>
<comment type="caution">
    <text evidence="2">The sequence shown here is derived from an EMBL/GenBank/DDBJ whole genome shotgun (WGS) entry which is preliminary data.</text>
</comment>
<evidence type="ECO:0000313" key="3">
    <source>
        <dbReference type="Proteomes" id="UP000663866"/>
    </source>
</evidence>
<gene>
    <name evidence="2" type="ORF">OVN521_LOCUS44842</name>
</gene>
<feature type="region of interest" description="Disordered" evidence="1">
    <location>
        <begin position="1"/>
        <end position="44"/>
    </location>
</feature>
<feature type="compositionally biased region" description="Low complexity" evidence="1">
    <location>
        <begin position="1"/>
        <end position="16"/>
    </location>
</feature>
<proteinExistence type="predicted"/>
<name>A0A821BLI0_9BILA</name>
<accession>A0A821BLI0</accession>
<organism evidence="2 3">
    <name type="scientific">Rotaria magnacalcarata</name>
    <dbReference type="NCBI Taxonomy" id="392030"/>
    <lineage>
        <taxon>Eukaryota</taxon>
        <taxon>Metazoa</taxon>
        <taxon>Spiralia</taxon>
        <taxon>Gnathifera</taxon>
        <taxon>Rotifera</taxon>
        <taxon>Eurotatoria</taxon>
        <taxon>Bdelloidea</taxon>
        <taxon>Philodinida</taxon>
        <taxon>Philodinidae</taxon>
        <taxon>Rotaria</taxon>
    </lineage>
</organism>
<evidence type="ECO:0000256" key="1">
    <source>
        <dbReference type="SAM" id="MobiDB-lite"/>
    </source>
</evidence>
<protein>
    <submittedName>
        <fullName evidence="2">Uncharacterized protein</fullName>
    </submittedName>
</protein>
<sequence>RVVDMSSDSDSAGKSSPNKHANAPSTGNQNASTTDRVNNGLQSS</sequence>
<dbReference type="EMBL" id="CAJOBG010070598">
    <property type="protein sequence ID" value="CAF4592458.1"/>
    <property type="molecule type" value="Genomic_DNA"/>
</dbReference>
<dbReference type="AlphaFoldDB" id="A0A821BLI0"/>
<keyword evidence="3" id="KW-1185">Reference proteome</keyword>
<feature type="compositionally biased region" description="Polar residues" evidence="1">
    <location>
        <begin position="23"/>
        <end position="44"/>
    </location>
</feature>